<dbReference type="GO" id="GO:0016020">
    <property type="term" value="C:membrane"/>
    <property type="evidence" value="ECO:0007669"/>
    <property type="project" value="UniProtKB-SubCell"/>
</dbReference>
<evidence type="ECO:0000313" key="6">
    <source>
        <dbReference type="EnsemblMetazoa" id="BGLB035708-PB"/>
    </source>
</evidence>
<feature type="transmembrane region" description="Helical" evidence="5">
    <location>
        <begin position="211"/>
        <end position="234"/>
    </location>
</feature>
<sequence length="268" mass="28567">MTTLLKLKPKGSVILVAIGGTLLLIGVVLHIISMSTDYFAILKDADAKYVATNVTRRYTPDNLTGVDTELRFGLWRLCVGSASLSQKAQSQCYAISANGTDVILSPYWIQSAQVLSIVGVIVAGSGVISAIAWILNDLAKCVNLFLVVSVTCAVIGGILILSSDITFAAKYSIDIYHSHVNNIYFTPSASAVQQAFEIAALDTFLDVGWSFALDIAAGSLCVLSAVPMLLAAIVTSRKSPAASSSTKSKKSDLERLEFFRASEGDTRF</sequence>
<keyword evidence="4 5" id="KW-0472">Membrane</keyword>
<evidence type="ECO:0000256" key="4">
    <source>
        <dbReference type="ARBA" id="ARBA00023136"/>
    </source>
</evidence>
<evidence type="ECO:0000256" key="1">
    <source>
        <dbReference type="ARBA" id="ARBA00004141"/>
    </source>
</evidence>
<dbReference type="Gene3D" id="1.20.140.150">
    <property type="match status" value="1"/>
</dbReference>
<dbReference type="Pfam" id="PF13903">
    <property type="entry name" value="Claudin_2"/>
    <property type="match status" value="1"/>
</dbReference>
<evidence type="ECO:0000313" key="7">
    <source>
        <dbReference type="Proteomes" id="UP000076420"/>
    </source>
</evidence>
<dbReference type="VEuPathDB" id="VectorBase:BGLB035708"/>
<feature type="transmembrane region" description="Helical" evidence="5">
    <location>
        <begin position="12"/>
        <end position="32"/>
    </location>
</feature>
<dbReference type="EnsemblMetazoa" id="BGLB035708-RB">
    <property type="protein sequence ID" value="BGLB035708-PB"/>
    <property type="gene ID" value="BGLB035708"/>
</dbReference>
<reference evidence="6" key="1">
    <citation type="submission" date="2020-05" db="UniProtKB">
        <authorList>
            <consortium name="EnsemblMetazoa"/>
        </authorList>
    </citation>
    <scope>IDENTIFICATION</scope>
    <source>
        <strain evidence="6">BB02</strain>
    </source>
</reference>
<dbReference type="AlphaFoldDB" id="A0A2C9LW79"/>
<name>A0A2C9LW79_BIOGL</name>
<evidence type="ECO:0000256" key="3">
    <source>
        <dbReference type="ARBA" id="ARBA00022989"/>
    </source>
</evidence>
<dbReference type="InterPro" id="IPR004031">
    <property type="entry name" value="PMP22/EMP/MP20/Claudin"/>
</dbReference>
<comment type="subcellular location">
    <subcellularLocation>
        <location evidence="1">Membrane</location>
        <topology evidence="1">Multi-pass membrane protein</topology>
    </subcellularLocation>
</comment>
<dbReference type="Proteomes" id="UP000076420">
    <property type="component" value="Unassembled WGS sequence"/>
</dbReference>
<feature type="transmembrane region" description="Helical" evidence="5">
    <location>
        <begin position="142"/>
        <end position="161"/>
    </location>
</feature>
<keyword evidence="3 5" id="KW-1133">Transmembrane helix</keyword>
<dbReference type="EnsemblMetazoa" id="BGLB035708-RA">
    <property type="protein sequence ID" value="BGLB035708-PA"/>
    <property type="gene ID" value="BGLB035708"/>
</dbReference>
<dbReference type="OrthoDB" id="10326552at2759"/>
<keyword evidence="2 5" id="KW-0812">Transmembrane</keyword>
<accession>A0A2C9LW79</accession>
<organism evidence="6 7">
    <name type="scientific">Biomphalaria glabrata</name>
    <name type="common">Bloodfluke planorb</name>
    <name type="synonym">Freshwater snail</name>
    <dbReference type="NCBI Taxonomy" id="6526"/>
    <lineage>
        <taxon>Eukaryota</taxon>
        <taxon>Metazoa</taxon>
        <taxon>Spiralia</taxon>
        <taxon>Lophotrochozoa</taxon>
        <taxon>Mollusca</taxon>
        <taxon>Gastropoda</taxon>
        <taxon>Heterobranchia</taxon>
        <taxon>Euthyneura</taxon>
        <taxon>Panpulmonata</taxon>
        <taxon>Hygrophila</taxon>
        <taxon>Lymnaeoidea</taxon>
        <taxon>Planorbidae</taxon>
        <taxon>Biomphalaria</taxon>
    </lineage>
</organism>
<protein>
    <submittedName>
        <fullName evidence="6">Uncharacterized protein</fullName>
    </submittedName>
</protein>
<evidence type="ECO:0000256" key="2">
    <source>
        <dbReference type="ARBA" id="ARBA00022692"/>
    </source>
</evidence>
<dbReference type="KEGG" id="bgt:106073014"/>
<evidence type="ECO:0000256" key="5">
    <source>
        <dbReference type="SAM" id="Phobius"/>
    </source>
</evidence>
<feature type="transmembrane region" description="Helical" evidence="5">
    <location>
        <begin position="114"/>
        <end position="135"/>
    </location>
</feature>
<dbReference type="VEuPathDB" id="VectorBase:BGLAX_040180"/>
<proteinExistence type="predicted"/>
<gene>
    <name evidence="6" type="primary">106073014</name>
</gene>